<keyword evidence="1" id="KW-0175">Coiled coil</keyword>
<reference evidence="2 3" key="1">
    <citation type="submission" date="2019-01" db="EMBL/GenBank/DDBJ databases">
        <authorList>
            <person name="Le T.S."/>
            <person name="Kurtboke I."/>
        </authorList>
    </citation>
    <scope>NUCLEOTIDE SEQUENCE [LARGE SCALE GENOMIC DNA]</scope>
</reference>
<feature type="coiled-coil region" evidence="1">
    <location>
        <begin position="109"/>
        <end position="139"/>
    </location>
</feature>
<sequence length="145" mass="17341">MENYSDQELDFNLEQLKEWEQHFPNLSLKAYLGPFKHLDLTQTWFCPRCRNLDKPLLLSSDKETLYCDSHPHECEYNYSNFKKRKVKKSFLGEGYSLPLSVNDVANLSLKKFEDEKLKIIQERDRLDKLEEEIESHIITLKRTLK</sequence>
<dbReference type="Proteomes" id="UP000316194">
    <property type="component" value="Segment"/>
</dbReference>
<accession>A0A513SPW2</accession>
<name>A0A513SPW2_9CAUD</name>
<evidence type="ECO:0000313" key="2">
    <source>
        <dbReference type="EMBL" id="QCW23203.1"/>
    </source>
</evidence>
<protein>
    <submittedName>
        <fullName evidence="2">Uncharacterized protein</fullName>
    </submittedName>
</protein>
<evidence type="ECO:0000256" key="1">
    <source>
        <dbReference type="SAM" id="Coils"/>
    </source>
</evidence>
<evidence type="ECO:0000313" key="3">
    <source>
        <dbReference type="Proteomes" id="UP000316194"/>
    </source>
</evidence>
<organism evidence="2 3">
    <name type="scientific">Vibrio phage 5 TSL-2019</name>
    <dbReference type="NCBI Taxonomy" id="2578086"/>
    <lineage>
        <taxon>Viruses</taxon>
        <taxon>Duplodnaviria</taxon>
        <taxon>Heunggongvirae</taxon>
        <taxon>Uroviricota</taxon>
        <taxon>Caudoviricetes</taxon>
        <taxon>Chimalliviridae</taxon>
        <taxon>Gorgonvirinae</taxon>
        <taxon>Aphroditevirus</taxon>
        <taxon>Aphroditevirus USC1</taxon>
    </lineage>
</organism>
<proteinExistence type="predicted"/>
<dbReference type="EMBL" id="MK358448">
    <property type="protein sequence ID" value="QCW23203.1"/>
    <property type="molecule type" value="Genomic_DNA"/>
</dbReference>